<name>A0A316WSJ3_9FLAO</name>
<comment type="caution">
    <text evidence="1">The sequence shown here is derived from an EMBL/GenBank/DDBJ whole genome shotgun (WGS) entry which is preliminary data.</text>
</comment>
<dbReference type="Proteomes" id="UP000236413">
    <property type="component" value="Unassembled WGS sequence"/>
</dbReference>
<gene>
    <name evidence="1" type="ORF">C1634_006110</name>
</gene>
<dbReference type="EMBL" id="PPEG02000002">
    <property type="protein sequence ID" value="PWN64165.1"/>
    <property type="molecule type" value="Genomic_DNA"/>
</dbReference>
<sequence>MINSNDHPDYIFEEYNGYTIASHKDNVVGKDADNLIIVYRTDQFPNYGFIIGLDDSKLSGRRKSFPHNTEDAKTYIDWVVKARQEKPAIKPESIKPQKSRRRKM</sequence>
<dbReference type="AlphaFoldDB" id="A0A316WSJ3"/>
<evidence type="ECO:0000313" key="2">
    <source>
        <dbReference type="Proteomes" id="UP000236413"/>
    </source>
</evidence>
<evidence type="ECO:0000313" key="1">
    <source>
        <dbReference type="EMBL" id="PWN64165.1"/>
    </source>
</evidence>
<dbReference type="RefSeq" id="WP_103231305.1">
    <property type="nucleotide sequence ID" value="NZ_PPEG02000002.1"/>
</dbReference>
<accession>A0A316WSJ3</accession>
<reference evidence="1 2" key="1">
    <citation type="submission" date="2018-04" db="EMBL/GenBank/DDBJ databases">
        <title>Chryseobacterium oncorhynchi 701B-08T from rainbow trout, and Chryseobacterium viscerum 687B-08T from diseased fish.</title>
        <authorList>
            <person name="Jeong J.-J."/>
            <person name="Lee Y.J."/>
            <person name="Pathiraja D."/>
            <person name="Park B."/>
            <person name="Choi I.-G."/>
            <person name="Kim K.D."/>
        </authorList>
    </citation>
    <scope>NUCLEOTIDE SEQUENCE [LARGE SCALE GENOMIC DNA]</scope>
    <source>
        <strain evidence="1 2">687B-08</strain>
    </source>
</reference>
<proteinExistence type="predicted"/>
<organism evidence="1 2">
    <name type="scientific">Chryseobacterium viscerum</name>
    <dbReference type="NCBI Taxonomy" id="1037377"/>
    <lineage>
        <taxon>Bacteria</taxon>
        <taxon>Pseudomonadati</taxon>
        <taxon>Bacteroidota</taxon>
        <taxon>Flavobacteriia</taxon>
        <taxon>Flavobacteriales</taxon>
        <taxon>Weeksellaceae</taxon>
        <taxon>Chryseobacterium group</taxon>
        <taxon>Chryseobacterium</taxon>
    </lineage>
</organism>
<protein>
    <submittedName>
        <fullName evidence="1">Uncharacterized protein</fullName>
    </submittedName>
</protein>